<gene>
    <name evidence="1" type="ORF">B5F11_11095</name>
</gene>
<accession>A0A1Y4MPY7</accession>
<dbReference type="Proteomes" id="UP000196386">
    <property type="component" value="Unassembled WGS sequence"/>
</dbReference>
<sequence>MSHGYLHTMLDMLTGAYNRDDVRNAYSSLPLETNIGRLFNTLAWGLELVHDQSDKILLWDDLDNAQGAVLDRYGENFGVARDGAPDAFYRLLIKVKMISLLSGGDIETVINAAATLFDIEPEQVDLDEVFPAKVWIYVDEADLEAEKIDTAELIAGVMKRIVAAGVGMRLFLRTYRRNEATLYLNTGAAISSRMTIRPPVINRRASSTIYLNSYAYELAHITIRPAY</sequence>
<organism evidence="1 2">
    <name type="scientific">Anaerotruncus colihominis</name>
    <dbReference type="NCBI Taxonomy" id="169435"/>
    <lineage>
        <taxon>Bacteria</taxon>
        <taxon>Bacillati</taxon>
        <taxon>Bacillota</taxon>
        <taxon>Clostridia</taxon>
        <taxon>Eubacteriales</taxon>
        <taxon>Oscillospiraceae</taxon>
        <taxon>Anaerotruncus</taxon>
    </lineage>
</organism>
<evidence type="ECO:0008006" key="3">
    <source>
        <dbReference type="Google" id="ProtNLM"/>
    </source>
</evidence>
<name>A0A1Y4MPY7_9FIRM</name>
<evidence type="ECO:0000313" key="1">
    <source>
        <dbReference type="EMBL" id="OUP68892.1"/>
    </source>
</evidence>
<reference evidence="2" key="1">
    <citation type="submission" date="2017-04" db="EMBL/GenBank/DDBJ databases">
        <title>Function of individual gut microbiota members based on whole genome sequencing of pure cultures obtained from chicken caecum.</title>
        <authorList>
            <person name="Medvecky M."/>
            <person name="Cejkova D."/>
            <person name="Polansky O."/>
            <person name="Karasova D."/>
            <person name="Kubasova T."/>
            <person name="Cizek A."/>
            <person name="Rychlik I."/>
        </authorList>
    </citation>
    <scope>NUCLEOTIDE SEQUENCE [LARGE SCALE GENOMIC DNA]</scope>
    <source>
        <strain evidence="2">An175</strain>
    </source>
</reference>
<dbReference type="AlphaFoldDB" id="A0A1Y4MPY7"/>
<dbReference type="EMBL" id="NFKP01000013">
    <property type="protein sequence ID" value="OUP68892.1"/>
    <property type="molecule type" value="Genomic_DNA"/>
</dbReference>
<dbReference type="RefSeq" id="WP_087301557.1">
    <property type="nucleotide sequence ID" value="NZ_NFKP01000013.1"/>
</dbReference>
<comment type="caution">
    <text evidence="1">The sequence shown here is derived from an EMBL/GenBank/DDBJ whole genome shotgun (WGS) entry which is preliminary data.</text>
</comment>
<protein>
    <recommendedName>
        <fullName evidence="3">DUF2313 domain-containing protein</fullName>
    </recommendedName>
</protein>
<proteinExistence type="predicted"/>
<evidence type="ECO:0000313" key="2">
    <source>
        <dbReference type="Proteomes" id="UP000196386"/>
    </source>
</evidence>